<reference evidence="1 2" key="1">
    <citation type="journal article" date="2020" name="Phytopathology">
        <title>Genome Sequence Resources of Colletotrichum truncatum, C. plurivorum, C. musicola, and C. sojae: Four Species Pathogenic to Soybean (Glycine max).</title>
        <authorList>
            <person name="Rogerio F."/>
            <person name="Boufleur T.R."/>
            <person name="Ciampi-Guillardi M."/>
            <person name="Sukno S.A."/>
            <person name="Thon M.R."/>
            <person name="Massola Junior N.S."/>
            <person name="Baroncelli R."/>
        </authorList>
    </citation>
    <scope>NUCLEOTIDE SEQUENCE [LARGE SCALE GENOMIC DNA]</scope>
    <source>
        <strain evidence="1 2">LFN0009</strain>
    </source>
</reference>
<sequence length="183" mass="20254">MGATVTQTMMQIPEAKLLCNPEDSTTVFLIFVVVIGMDEYLYTTMYRRYCRVTSPRARLTRNIGSVKPFMVVSFTENAAVSQRSSPEVHGIHLKTPKVAQPGRSSWTCISGAWRRFPLQIAASILISPHSGHLATRDAMLVARGRHVAGTPSTWYENCHPPQMHGSCHGFTVSKRTPPANQGI</sequence>
<name>A0A8H6JU39_9PEZI</name>
<proteinExistence type="predicted"/>
<accession>A0A8H6JU39</accession>
<gene>
    <name evidence="1" type="ORF">CSOJ01_01691</name>
</gene>
<organism evidence="1 2">
    <name type="scientific">Colletotrichum sojae</name>
    <dbReference type="NCBI Taxonomy" id="2175907"/>
    <lineage>
        <taxon>Eukaryota</taxon>
        <taxon>Fungi</taxon>
        <taxon>Dikarya</taxon>
        <taxon>Ascomycota</taxon>
        <taxon>Pezizomycotina</taxon>
        <taxon>Sordariomycetes</taxon>
        <taxon>Hypocreomycetidae</taxon>
        <taxon>Glomerellales</taxon>
        <taxon>Glomerellaceae</taxon>
        <taxon>Colletotrichum</taxon>
        <taxon>Colletotrichum orchidearum species complex</taxon>
    </lineage>
</organism>
<evidence type="ECO:0000313" key="1">
    <source>
        <dbReference type="EMBL" id="KAF6818738.1"/>
    </source>
</evidence>
<comment type="caution">
    <text evidence="1">The sequence shown here is derived from an EMBL/GenBank/DDBJ whole genome shotgun (WGS) entry which is preliminary data.</text>
</comment>
<protein>
    <submittedName>
        <fullName evidence="1">Uncharacterized protein</fullName>
    </submittedName>
</protein>
<dbReference type="EMBL" id="WIGN01000013">
    <property type="protein sequence ID" value="KAF6818738.1"/>
    <property type="molecule type" value="Genomic_DNA"/>
</dbReference>
<dbReference type="Proteomes" id="UP000652219">
    <property type="component" value="Unassembled WGS sequence"/>
</dbReference>
<keyword evidence="2" id="KW-1185">Reference proteome</keyword>
<dbReference type="AlphaFoldDB" id="A0A8H6JU39"/>
<evidence type="ECO:0000313" key="2">
    <source>
        <dbReference type="Proteomes" id="UP000652219"/>
    </source>
</evidence>